<dbReference type="AlphaFoldDB" id="A0A9P1DFK9"/>
<proteinExistence type="predicted"/>
<keyword evidence="3" id="KW-1185">Reference proteome</keyword>
<reference evidence="1" key="1">
    <citation type="submission" date="2022-10" db="EMBL/GenBank/DDBJ databases">
        <authorList>
            <person name="Chen Y."/>
            <person name="Dougan E. K."/>
            <person name="Chan C."/>
            <person name="Rhodes N."/>
            <person name="Thang M."/>
        </authorList>
    </citation>
    <scope>NUCLEOTIDE SEQUENCE</scope>
</reference>
<reference evidence="2 3" key="2">
    <citation type="submission" date="2024-05" db="EMBL/GenBank/DDBJ databases">
        <authorList>
            <person name="Chen Y."/>
            <person name="Shah S."/>
            <person name="Dougan E. K."/>
            <person name="Thang M."/>
            <person name="Chan C."/>
        </authorList>
    </citation>
    <scope>NUCLEOTIDE SEQUENCE [LARGE SCALE GENOMIC DNA]</scope>
</reference>
<sequence>RSHRDATAQVAARLQKLQRSLFDEDAGKVTFEAAVAMILELPERLKSVEDSTQTLLIQVNKNRDDQLKRASTRVNIPAVKAAQEFEIHDKPVEQAVKECREAVNVMLEMQRTFTDGQEELLRTRLLRFEEEFHKAGIANADEIAFRYSTQSRELEGIYARLEGVEHGIQRGEESFEQLSKWKEKHSFSIFDLERRTSEDGSAESQLKLLMADVEVPEAKLLRVALCLRS</sequence>
<organism evidence="1">
    <name type="scientific">Cladocopium goreaui</name>
    <dbReference type="NCBI Taxonomy" id="2562237"/>
    <lineage>
        <taxon>Eukaryota</taxon>
        <taxon>Sar</taxon>
        <taxon>Alveolata</taxon>
        <taxon>Dinophyceae</taxon>
        <taxon>Suessiales</taxon>
        <taxon>Symbiodiniaceae</taxon>
        <taxon>Cladocopium</taxon>
    </lineage>
</organism>
<accession>A0A9P1DFK9</accession>
<comment type="caution">
    <text evidence="1">The sequence shown here is derived from an EMBL/GenBank/DDBJ whole genome shotgun (WGS) entry which is preliminary data.</text>
</comment>
<evidence type="ECO:0000313" key="2">
    <source>
        <dbReference type="EMBL" id="CAL4796906.1"/>
    </source>
</evidence>
<dbReference type="OrthoDB" id="441751at2759"/>
<evidence type="ECO:0000313" key="3">
    <source>
        <dbReference type="Proteomes" id="UP001152797"/>
    </source>
</evidence>
<feature type="non-terminal residue" evidence="1">
    <location>
        <position position="229"/>
    </location>
</feature>
<dbReference type="Proteomes" id="UP001152797">
    <property type="component" value="Unassembled WGS sequence"/>
</dbReference>
<dbReference type="EMBL" id="CAMXCT030004564">
    <property type="protein sequence ID" value="CAL4796906.1"/>
    <property type="molecule type" value="Genomic_DNA"/>
</dbReference>
<dbReference type="EMBL" id="CAMXCT020004564">
    <property type="protein sequence ID" value="CAL1162969.1"/>
    <property type="molecule type" value="Genomic_DNA"/>
</dbReference>
<protein>
    <submittedName>
        <fullName evidence="1">Uncharacterized protein</fullName>
    </submittedName>
</protein>
<gene>
    <name evidence="1" type="ORF">C1SCF055_LOCUS34941</name>
</gene>
<evidence type="ECO:0000313" key="1">
    <source>
        <dbReference type="EMBL" id="CAI4009594.1"/>
    </source>
</evidence>
<dbReference type="EMBL" id="CAMXCT010004564">
    <property type="protein sequence ID" value="CAI4009594.1"/>
    <property type="molecule type" value="Genomic_DNA"/>
</dbReference>
<name>A0A9P1DFK9_9DINO</name>